<dbReference type="Gene3D" id="1.10.101.10">
    <property type="entry name" value="PGBD-like superfamily/PGBD"/>
    <property type="match status" value="1"/>
</dbReference>
<dbReference type="PROSITE" id="PS51318">
    <property type="entry name" value="TAT"/>
    <property type="match status" value="1"/>
</dbReference>
<dbReference type="AlphaFoldDB" id="A0A516GCD9"/>
<evidence type="ECO:0000256" key="2">
    <source>
        <dbReference type="ARBA" id="ARBA00022679"/>
    </source>
</evidence>
<protein>
    <submittedName>
        <fullName evidence="8">Murein L,D-transpeptidase</fullName>
    </submittedName>
</protein>
<dbReference type="PANTHER" id="PTHR30582">
    <property type="entry name" value="L,D-TRANSPEPTIDASE"/>
    <property type="match status" value="1"/>
</dbReference>
<gene>
    <name evidence="8" type="ORF">FNH13_13380</name>
</gene>
<feature type="active site" description="Proton donor/acceptor" evidence="6">
    <location>
        <position position="209"/>
    </location>
</feature>
<dbReference type="InterPro" id="IPR038063">
    <property type="entry name" value="Transpep_catalytic_dom"/>
</dbReference>
<keyword evidence="9" id="KW-1185">Reference proteome</keyword>
<evidence type="ECO:0000313" key="8">
    <source>
        <dbReference type="EMBL" id="QDO89194.1"/>
    </source>
</evidence>
<name>A0A516GCD9_9MICO</name>
<evidence type="ECO:0000256" key="4">
    <source>
        <dbReference type="ARBA" id="ARBA00022984"/>
    </source>
</evidence>
<dbReference type="GO" id="GO:0071555">
    <property type="term" value="P:cell wall organization"/>
    <property type="evidence" value="ECO:0007669"/>
    <property type="project" value="UniProtKB-UniRule"/>
</dbReference>
<dbReference type="Pfam" id="PF01471">
    <property type="entry name" value="PG_binding_1"/>
    <property type="match status" value="1"/>
</dbReference>
<dbReference type="GO" id="GO:0071972">
    <property type="term" value="F:peptidoglycan L,D-transpeptidase activity"/>
    <property type="evidence" value="ECO:0007669"/>
    <property type="project" value="TreeGrafter"/>
</dbReference>
<dbReference type="PANTHER" id="PTHR30582:SF2">
    <property type="entry name" value="L,D-TRANSPEPTIDASE YCIB-RELATED"/>
    <property type="match status" value="1"/>
</dbReference>
<evidence type="ECO:0000256" key="1">
    <source>
        <dbReference type="ARBA" id="ARBA00004752"/>
    </source>
</evidence>
<proteinExistence type="predicted"/>
<sequence>MISGKGNIVRRPADSPPGAATRRTLLRGGAAAALGGALTVLASSPGQAAWPTFTLGSSGEHVSALQRLLGERGYWCGTPDGHFGGLTQQAVYALQKSGGLTPDAVVGRQTLKALSAWVQPAVLDDGPGTRVVVQLERQVLTVLRDGVLQLTLNTSTGNGEPYDWYGRTYNANTRPGDFEVFQTYSPGWQTGPLGRLYRPQYFNGGIAVHGSEFIPPYPDSHGCCRVSVAAMDMLWEGTMDMGTPVRVV</sequence>
<dbReference type="EMBL" id="CP041616">
    <property type="protein sequence ID" value="QDO89194.1"/>
    <property type="molecule type" value="Genomic_DNA"/>
</dbReference>
<feature type="active site" description="Nucleophile" evidence="6">
    <location>
        <position position="223"/>
    </location>
</feature>
<evidence type="ECO:0000256" key="5">
    <source>
        <dbReference type="ARBA" id="ARBA00023316"/>
    </source>
</evidence>
<dbReference type="KEGG" id="orz:FNH13_13380"/>
<evidence type="ECO:0000256" key="3">
    <source>
        <dbReference type="ARBA" id="ARBA00022960"/>
    </source>
</evidence>
<dbReference type="Proteomes" id="UP000315395">
    <property type="component" value="Chromosome"/>
</dbReference>
<dbReference type="GO" id="GO:0016740">
    <property type="term" value="F:transferase activity"/>
    <property type="evidence" value="ECO:0007669"/>
    <property type="project" value="UniProtKB-KW"/>
</dbReference>
<keyword evidence="5 6" id="KW-0961">Cell wall biogenesis/degradation</keyword>
<dbReference type="OrthoDB" id="9810670at2"/>
<dbReference type="Gene3D" id="2.40.440.10">
    <property type="entry name" value="L,D-transpeptidase catalytic domain-like"/>
    <property type="match status" value="1"/>
</dbReference>
<dbReference type="InterPro" id="IPR002477">
    <property type="entry name" value="Peptidoglycan-bd-like"/>
</dbReference>
<dbReference type="PROSITE" id="PS52029">
    <property type="entry name" value="LD_TPASE"/>
    <property type="match status" value="1"/>
</dbReference>
<dbReference type="CDD" id="cd16913">
    <property type="entry name" value="YkuD_like"/>
    <property type="match status" value="1"/>
</dbReference>
<evidence type="ECO:0000256" key="6">
    <source>
        <dbReference type="PROSITE-ProRule" id="PRU01373"/>
    </source>
</evidence>
<dbReference type="InterPro" id="IPR036366">
    <property type="entry name" value="PGBDSf"/>
</dbReference>
<dbReference type="GO" id="GO:0018104">
    <property type="term" value="P:peptidoglycan-protein cross-linking"/>
    <property type="evidence" value="ECO:0007669"/>
    <property type="project" value="TreeGrafter"/>
</dbReference>
<reference evidence="8 9" key="1">
    <citation type="submission" date="2019-07" db="EMBL/GenBank/DDBJ databases">
        <title>complete genome sequencing of Ornithinimicrobium sp. H23M54.</title>
        <authorList>
            <person name="Bae J.-W."/>
            <person name="Lee S.-Y."/>
        </authorList>
    </citation>
    <scope>NUCLEOTIDE SEQUENCE [LARGE SCALE GENOMIC DNA]</scope>
    <source>
        <strain evidence="8 9">H23M54</strain>
    </source>
</reference>
<dbReference type="UniPathway" id="UPA00219"/>
<dbReference type="Pfam" id="PF03734">
    <property type="entry name" value="YkuD"/>
    <property type="match status" value="1"/>
</dbReference>
<feature type="domain" description="L,D-TPase catalytic" evidence="7">
    <location>
        <begin position="129"/>
        <end position="248"/>
    </location>
</feature>
<dbReference type="InterPro" id="IPR036365">
    <property type="entry name" value="PGBD-like_sf"/>
</dbReference>
<organism evidence="8 9">
    <name type="scientific">Ornithinimicrobium ciconiae</name>
    <dbReference type="NCBI Taxonomy" id="2594265"/>
    <lineage>
        <taxon>Bacteria</taxon>
        <taxon>Bacillati</taxon>
        <taxon>Actinomycetota</taxon>
        <taxon>Actinomycetes</taxon>
        <taxon>Micrococcales</taxon>
        <taxon>Ornithinimicrobiaceae</taxon>
        <taxon>Ornithinimicrobium</taxon>
    </lineage>
</organism>
<keyword evidence="3 6" id="KW-0133">Cell shape</keyword>
<keyword evidence="4 6" id="KW-0573">Peptidoglycan synthesis</keyword>
<comment type="pathway">
    <text evidence="1 6">Cell wall biogenesis; peptidoglycan biosynthesis.</text>
</comment>
<dbReference type="GO" id="GO:0008360">
    <property type="term" value="P:regulation of cell shape"/>
    <property type="evidence" value="ECO:0007669"/>
    <property type="project" value="UniProtKB-UniRule"/>
</dbReference>
<accession>A0A516GCD9</accession>
<evidence type="ECO:0000259" key="7">
    <source>
        <dbReference type="PROSITE" id="PS52029"/>
    </source>
</evidence>
<dbReference type="InterPro" id="IPR050979">
    <property type="entry name" value="LD-transpeptidase"/>
</dbReference>
<evidence type="ECO:0000313" key="9">
    <source>
        <dbReference type="Proteomes" id="UP000315395"/>
    </source>
</evidence>
<dbReference type="SUPFAM" id="SSF141523">
    <property type="entry name" value="L,D-transpeptidase catalytic domain-like"/>
    <property type="match status" value="1"/>
</dbReference>
<dbReference type="GO" id="GO:0005576">
    <property type="term" value="C:extracellular region"/>
    <property type="evidence" value="ECO:0007669"/>
    <property type="project" value="TreeGrafter"/>
</dbReference>
<keyword evidence="2" id="KW-0808">Transferase</keyword>
<dbReference type="SUPFAM" id="SSF47090">
    <property type="entry name" value="PGBD-like"/>
    <property type="match status" value="1"/>
</dbReference>
<dbReference type="InterPro" id="IPR006311">
    <property type="entry name" value="TAT_signal"/>
</dbReference>
<dbReference type="InterPro" id="IPR005490">
    <property type="entry name" value="LD_TPept_cat_dom"/>
</dbReference>